<proteinExistence type="predicted"/>
<accession>A0A4Y7RWA3</accession>
<dbReference type="EMBL" id="QFFZ01000004">
    <property type="protein sequence ID" value="TEB12962.1"/>
    <property type="molecule type" value="Genomic_DNA"/>
</dbReference>
<feature type="domain" description="Cysteine-rich" evidence="1">
    <location>
        <begin position="280"/>
        <end position="369"/>
    </location>
</feature>
<evidence type="ECO:0000259" key="2">
    <source>
        <dbReference type="Pfam" id="PF13183"/>
    </source>
</evidence>
<sequence length="400" mass="44445">MANSVLDKTIQDFKEDVYRCSFECFNCTTFSPEFLPSCPAYEKYGYFTYASRGRSGLMEAYLAGRLPISEKMSEIMFSCSLCGACRVCCQQDWKDYNIEAFMAMRGEIIEKGFAPAKLRDALKSIQKYGNPYGVPGEKRGEWATGVDVKEYSGQEYLLYVGDEGSFDVKGQNIAKSLINVLNKAGVSFGILGKDEITDGHEVKAAGEFGLYEYLIEQNVELFKKRGVKKVVTLSPHAYNAMKNDYPQYGADFEVIHYTTLLNDLIKSGKIKLTSKVESKVAYHDPCYLGRFNEDYDTPREVLRAIPGLELVNLLRERDKSFCCGGGGANSYTDLLSGGDNAPSRIRIREIRDSGADIVAVTCPICMIMLEDAIKAESLEDKLAVKDVSELLLQSAACCCG</sequence>
<gene>
    <name evidence="3" type="primary">glpC_1</name>
    <name evidence="3" type="ORF">Pmgp_00600</name>
</gene>
<protein>
    <submittedName>
        <fullName evidence="3">Anaerobic glycerol-3-phosphate dehydrogenase subunit C</fullName>
    </submittedName>
</protein>
<evidence type="ECO:0000313" key="3">
    <source>
        <dbReference type="EMBL" id="TEB12962.1"/>
    </source>
</evidence>
<dbReference type="InterPro" id="IPR004017">
    <property type="entry name" value="Cys_rich_dom"/>
</dbReference>
<feature type="domain" description="4Fe-4S ferredoxin-type" evidence="2">
    <location>
        <begin position="22"/>
        <end position="91"/>
    </location>
</feature>
<dbReference type="Proteomes" id="UP000297597">
    <property type="component" value="Unassembled WGS sequence"/>
</dbReference>
<keyword evidence="4" id="KW-1185">Reference proteome</keyword>
<dbReference type="GO" id="GO:0016491">
    <property type="term" value="F:oxidoreductase activity"/>
    <property type="evidence" value="ECO:0007669"/>
    <property type="project" value="UniProtKB-ARBA"/>
</dbReference>
<evidence type="ECO:0000313" key="4">
    <source>
        <dbReference type="Proteomes" id="UP000297597"/>
    </source>
</evidence>
<name>A0A4Y7RWA3_9FIRM</name>
<dbReference type="AlphaFoldDB" id="A0A4Y7RWA3"/>
<dbReference type="InterPro" id="IPR051460">
    <property type="entry name" value="HdrC_iron-sulfur_subunit"/>
</dbReference>
<evidence type="ECO:0000259" key="1">
    <source>
        <dbReference type="Pfam" id="PF02754"/>
    </source>
</evidence>
<dbReference type="InterPro" id="IPR017896">
    <property type="entry name" value="4Fe4S_Fe-S-bd"/>
</dbReference>
<dbReference type="PANTHER" id="PTHR43255">
    <property type="entry name" value="IRON-SULFUR-BINDING OXIDOREDUCTASE FADF-RELATED-RELATED"/>
    <property type="match status" value="1"/>
</dbReference>
<dbReference type="Pfam" id="PF02754">
    <property type="entry name" value="CCG"/>
    <property type="match status" value="1"/>
</dbReference>
<dbReference type="GO" id="GO:0005886">
    <property type="term" value="C:plasma membrane"/>
    <property type="evidence" value="ECO:0007669"/>
    <property type="project" value="TreeGrafter"/>
</dbReference>
<organism evidence="3 4">
    <name type="scientific">Pelotomaculum propionicicum</name>
    <dbReference type="NCBI Taxonomy" id="258475"/>
    <lineage>
        <taxon>Bacteria</taxon>
        <taxon>Bacillati</taxon>
        <taxon>Bacillota</taxon>
        <taxon>Clostridia</taxon>
        <taxon>Eubacteriales</taxon>
        <taxon>Desulfotomaculaceae</taxon>
        <taxon>Pelotomaculum</taxon>
    </lineage>
</organism>
<dbReference type="OrthoDB" id="9794954at2"/>
<comment type="caution">
    <text evidence="3">The sequence shown here is derived from an EMBL/GenBank/DDBJ whole genome shotgun (WGS) entry which is preliminary data.</text>
</comment>
<reference evidence="3 4" key="1">
    <citation type="journal article" date="2018" name="Environ. Microbiol.">
        <title>Novel energy conservation strategies and behaviour of Pelotomaculum schinkii driving syntrophic propionate catabolism.</title>
        <authorList>
            <person name="Hidalgo-Ahumada C.A.P."/>
            <person name="Nobu M.K."/>
            <person name="Narihiro T."/>
            <person name="Tamaki H."/>
            <person name="Liu W.T."/>
            <person name="Kamagata Y."/>
            <person name="Stams A.J.M."/>
            <person name="Imachi H."/>
            <person name="Sousa D.Z."/>
        </authorList>
    </citation>
    <scope>NUCLEOTIDE SEQUENCE [LARGE SCALE GENOMIC DNA]</scope>
    <source>
        <strain evidence="3 4">MGP</strain>
    </source>
</reference>
<dbReference type="PANTHER" id="PTHR43255:SF2">
    <property type="entry name" value="HETERODISULFIDE REDUCTASE RELATED PROTEIN"/>
    <property type="match status" value="1"/>
</dbReference>
<dbReference type="RefSeq" id="WP_134212489.1">
    <property type="nucleotide sequence ID" value="NZ_QFFZ01000004.1"/>
</dbReference>
<dbReference type="Pfam" id="PF13183">
    <property type="entry name" value="Fer4_8"/>
    <property type="match status" value="1"/>
</dbReference>